<evidence type="ECO:0000313" key="2">
    <source>
        <dbReference type="Proteomes" id="UP000441797"/>
    </source>
</evidence>
<evidence type="ECO:0000313" key="1">
    <source>
        <dbReference type="EMBL" id="MUL34851.1"/>
    </source>
</evidence>
<name>A0A6N8FNN8_9CHRO</name>
<dbReference type="NCBIfam" id="TIGR04113">
    <property type="entry name" value="cas_csx17"/>
    <property type="match status" value="1"/>
</dbReference>
<dbReference type="OrthoDB" id="441343at2"/>
<keyword evidence="2" id="KW-1185">Reference proteome</keyword>
<sequence length="693" mass="76989">MPILKHLNTVRRKQNMVTATKAVAFPHLTPTTAIAWLKAVGLLRLSGATGYWGDCFYLLDVSAEDLVEHILNEYQPKPFISPWNSYSLFDKAEGLTAVLASRSKRYELMREGYEELQNAMQSLDTAGQSAAQKKLTLMDYLPSRVSNHYWLEWINAVGLMTNTKTGPRFLCNDLLGTGGNVGTTDFCTAYFQVCTQLWNLDTGEPSAEAEAFIRSSVLGELQPKTLLAQALLGHTYPAADYFDDLAPAGMSQADYLDNGGRSSQLANPVDLILYLEGATTFTGKAIPLNEVAEGGQEYTIAAYPLLLEVNSGSADTSDRTGRANEVWLPLWDQPMDWEDFQDLVTTDLAFRLKNQVVDTIDMLDVITQADDYCGLSRFARFGLWTRKGQGKYLIYVGLATPGKTDFGAELRKWRLQARPTEKQPQAQYNLLTVIQKTLYRLQQGNAEVTTAIRLLGQLEVLHSRVQTKVPPVPQLGEKWIEAVYQEYPIAEVELAVALASTAPTHIDSGHAYPLRRLLSSARYSKDKDAWFWSDDHHHKLKTSSLEALCVSLLKLWNEWEHDRYHPAHGWTYRASPDAIAAFIAGRTNDQLILELALGFALCRIPSKLAPSSKTQPLPEPYKYAASLQWCRNTSLTAQTVNGLLAGSTVPLSRQLAALQKPVVLPSAIAVGKRCALALVFPCQPFHQIGETNA</sequence>
<organism evidence="1 2">
    <name type="scientific">Gloeocapsopsis dulcis AAB1 = 1H9</name>
    <dbReference type="NCBI Taxonomy" id="1433147"/>
    <lineage>
        <taxon>Bacteria</taxon>
        <taxon>Bacillati</taxon>
        <taxon>Cyanobacteriota</taxon>
        <taxon>Cyanophyceae</taxon>
        <taxon>Oscillatoriophycideae</taxon>
        <taxon>Chroococcales</taxon>
        <taxon>Chroococcaceae</taxon>
        <taxon>Gloeocapsopsis</taxon>
        <taxon>Gloeocapsopsis dulcis</taxon>
    </lineage>
</organism>
<proteinExistence type="predicted"/>
<dbReference type="EMBL" id="NAPY01000001">
    <property type="protein sequence ID" value="MUL34851.1"/>
    <property type="molecule type" value="Genomic_DNA"/>
</dbReference>
<reference evidence="1 2" key="1">
    <citation type="journal article" date="2019" name="Front. Microbiol.">
        <title>Genomic Features for Desiccation Tolerance and Sugar Biosynthesis in the Extremophile Gloeocapsopsis sp. UTEX B3054.</title>
        <authorList>
            <person name="Urrejola C."/>
            <person name="Alcorta J."/>
            <person name="Salas L."/>
            <person name="Vasquez M."/>
            <person name="Polz M.F."/>
            <person name="Vicuna R."/>
            <person name="Diez B."/>
        </authorList>
    </citation>
    <scope>NUCLEOTIDE SEQUENCE [LARGE SCALE GENOMIC DNA]</scope>
    <source>
        <strain evidence="1 2">1H9</strain>
    </source>
</reference>
<accession>A0A6N8FNN8</accession>
<comment type="caution">
    <text evidence="1">The sequence shown here is derived from an EMBL/GenBank/DDBJ whole genome shotgun (WGS) entry which is preliminary data.</text>
</comment>
<dbReference type="InterPro" id="IPR026483">
    <property type="entry name" value="Cas_Csx17"/>
</dbReference>
<gene>
    <name evidence="1" type="ORF">BWI75_00360</name>
</gene>
<dbReference type="AlphaFoldDB" id="A0A6N8FNN8"/>
<protein>
    <submittedName>
        <fullName evidence="1">Type I-U CRISPR-associated protein Csx17</fullName>
    </submittedName>
</protein>
<dbReference type="Proteomes" id="UP000441797">
    <property type="component" value="Unassembled WGS sequence"/>
</dbReference>